<dbReference type="AlphaFoldDB" id="A0A7X3LW85"/>
<feature type="region of interest" description="Disordered" evidence="1">
    <location>
        <begin position="179"/>
        <end position="221"/>
    </location>
</feature>
<accession>A0A7X3LW85</accession>
<organism evidence="2 3">
    <name type="scientific">Stappia sediminis</name>
    <dbReference type="NCBI Taxonomy" id="2692190"/>
    <lineage>
        <taxon>Bacteria</taxon>
        <taxon>Pseudomonadati</taxon>
        <taxon>Pseudomonadota</taxon>
        <taxon>Alphaproteobacteria</taxon>
        <taxon>Hyphomicrobiales</taxon>
        <taxon>Stappiaceae</taxon>
        <taxon>Stappia</taxon>
    </lineage>
</organism>
<name>A0A7X3LW85_9HYPH</name>
<evidence type="ECO:0000313" key="2">
    <source>
        <dbReference type="EMBL" id="MXN66213.1"/>
    </source>
</evidence>
<feature type="compositionally biased region" description="Low complexity" evidence="1">
    <location>
        <begin position="204"/>
        <end position="215"/>
    </location>
</feature>
<feature type="compositionally biased region" description="Acidic residues" evidence="1">
    <location>
        <begin position="187"/>
        <end position="198"/>
    </location>
</feature>
<dbReference type="Pfam" id="PF06078">
    <property type="entry name" value="DUF937"/>
    <property type="match status" value="1"/>
</dbReference>
<evidence type="ECO:0008006" key="4">
    <source>
        <dbReference type="Google" id="ProtNLM"/>
    </source>
</evidence>
<reference evidence="2 3" key="1">
    <citation type="submission" date="2019-12" db="EMBL/GenBank/DDBJ databases">
        <authorList>
            <person name="Li M."/>
        </authorList>
    </citation>
    <scope>NUCLEOTIDE SEQUENCE [LARGE SCALE GENOMIC DNA]</scope>
    <source>
        <strain evidence="2 3">GBMRC 2046</strain>
    </source>
</reference>
<sequence length="253" mass="27439">MSDAFGFPQSYDPQALAEHMREQFGWSNQDLLKASENLMSAALAGLRQNASSPAGLESLMAMMPGPGGAWALSRPDAFAGEPLALFFGPADVQARIIEQITNATGLGRQGVETMMPVVATLTLGNLARQFTAGPMRDMLDAFLAGYARGRPKPAPKPEDYLAPYAEAMQSFWDGYMRAFMPAPPQEEPAEPEQGEPEAENSQTEDAPPQEAAPEAPSDENIAEAWLDLGRNIQETQIKAFERLFDKSANQTDT</sequence>
<gene>
    <name evidence="2" type="ORF">GR183_14960</name>
</gene>
<dbReference type="Proteomes" id="UP000433101">
    <property type="component" value="Unassembled WGS sequence"/>
</dbReference>
<keyword evidence="3" id="KW-1185">Reference proteome</keyword>
<proteinExistence type="predicted"/>
<evidence type="ECO:0000256" key="1">
    <source>
        <dbReference type="SAM" id="MobiDB-lite"/>
    </source>
</evidence>
<protein>
    <recommendedName>
        <fullName evidence="4">DUF937 domain-containing protein</fullName>
    </recommendedName>
</protein>
<evidence type="ECO:0000313" key="3">
    <source>
        <dbReference type="Proteomes" id="UP000433101"/>
    </source>
</evidence>
<comment type="caution">
    <text evidence="2">The sequence shown here is derived from an EMBL/GenBank/DDBJ whole genome shotgun (WGS) entry which is preliminary data.</text>
</comment>
<dbReference type="RefSeq" id="WP_160776460.1">
    <property type="nucleotide sequence ID" value="NZ_WUMV01000007.1"/>
</dbReference>
<dbReference type="EMBL" id="WUMV01000007">
    <property type="protein sequence ID" value="MXN66213.1"/>
    <property type="molecule type" value="Genomic_DNA"/>
</dbReference>
<dbReference type="InterPro" id="IPR009282">
    <property type="entry name" value="DUF937"/>
</dbReference>